<dbReference type="Gene3D" id="1.10.287.130">
    <property type="match status" value="1"/>
</dbReference>
<feature type="coiled-coil region" evidence="11">
    <location>
        <begin position="399"/>
        <end position="437"/>
    </location>
</feature>
<dbReference type="PROSITE" id="PS50885">
    <property type="entry name" value="HAMP"/>
    <property type="match status" value="1"/>
</dbReference>
<proteinExistence type="predicted"/>
<evidence type="ECO:0000256" key="11">
    <source>
        <dbReference type="SAM" id="Coils"/>
    </source>
</evidence>
<evidence type="ECO:0000256" key="12">
    <source>
        <dbReference type="SAM" id="Phobius"/>
    </source>
</evidence>
<keyword evidence="16" id="KW-1185">Reference proteome</keyword>
<dbReference type="InterPro" id="IPR003594">
    <property type="entry name" value="HATPase_dom"/>
</dbReference>
<dbReference type="Gene3D" id="3.30.565.10">
    <property type="entry name" value="Histidine kinase-like ATPase, C-terminal domain"/>
    <property type="match status" value="1"/>
</dbReference>
<dbReference type="PANTHER" id="PTHR43065:SF22">
    <property type="entry name" value="HISTIDINE KINASE"/>
    <property type="match status" value="1"/>
</dbReference>
<dbReference type="SMART" id="SM00388">
    <property type="entry name" value="HisKA"/>
    <property type="match status" value="1"/>
</dbReference>
<evidence type="ECO:0000256" key="1">
    <source>
        <dbReference type="ARBA" id="ARBA00000085"/>
    </source>
</evidence>
<dbReference type="Proteomes" id="UP000291088">
    <property type="component" value="Unassembled WGS sequence"/>
</dbReference>
<keyword evidence="4" id="KW-1003">Cell membrane</keyword>
<keyword evidence="5" id="KW-0597">Phosphoprotein</keyword>
<evidence type="ECO:0000256" key="7">
    <source>
        <dbReference type="ARBA" id="ARBA00022692"/>
    </source>
</evidence>
<organism evidence="15 16">
    <name type="scientific">Ciceribacter ferrooxidans</name>
    <dbReference type="NCBI Taxonomy" id="2509717"/>
    <lineage>
        <taxon>Bacteria</taxon>
        <taxon>Pseudomonadati</taxon>
        <taxon>Pseudomonadota</taxon>
        <taxon>Alphaproteobacteria</taxon>
        <taxon>Hyphomicrobiales</taxon>
        <taxon>Rhizobiaceae</taxon>
        <taxon>Ciceribacter</taxon>
    </lineage>
</organism>
<dbReference type="Pfam" id="PF02518">
    <property type="entry name" value="HATPase_c"/>
    <property type="match status" value="1"/>
</dbReference>
<dbReference type="InterPro" id="IPR003660">
    <property type="entry name" value="HAMP_dom"/>
</dbReference>
<evidence type="ECO:0000313" key="15">
    <source>
        <dbReference type="EMBL" id="RYC04572.1"/>
    </source>
</evidence>
<name>A0A4Q2SH33_9HYPH</name>
<dbReference type="EMBL" id="SDVB01000311">
    <property type="protein sequence ID" value="RYC04572.1"/>
    <property type="molecule type" value="Genomic_DNA"/>
</dbReference>
<dbReference type="RefSeq" id="WP_129333870.1">
    <property type="nucleotide sequence ID" value="NZ_SDVB01000311.1"/>
</dbReference>
<dbReference type="OrthoDB" id="226486at2"/>
<dbReference type="InterPro" id="IPR029151">
    <property type="entry name" value="Sensor-like_sf"/>
</dbReference>
<comment type="subcellular location">
    <subcellularLocation>
        <location evidence="2">Cell membrane</location>
        <topology evidence="2">Multi-pass membrane protein</topology>
    </subcellularLocation>
</comment>
<comment type="caution">
    <text evidence="15">The sequence shown here is derived from an EMBL/GenBank/DDBJ whole genome shotgun (WGS) entry which is preliminary data.</text>
</comment>
<evidence type="ECO:0000256" key="4">
    <source>
        <dbReference type="ARBA" id="ARBA00022475"/>
    </source>
</evidence>
<evidence type="ECO:0000313" key="16">
    <source>
        <dbReference type="Proteomes" id="UP000291088"/>
    </source>
</evidence>
<evidence type="ECO:0000256" key="9">
    <source>
        <dbReference type="ARBA" id="ARBA00022989"/>
    </source>
</evidence>
<dbReference type="InterPro" id="IPR004358">
    <property type="entry name" value="Sig_transdc_His_kin-like_C"/>
</dbReference>
<evidence type="ECO:0000256" key="3">
    <source>
        <dbReference type="ARBA" id="ARBA00012438"/>
    </source>
</evidence>
<dbReference type="GO" id="GO:0000155">
    <property type="term" value="F:phosphorelay sensor kinase activity"/>
    <property type="evidence" value="ECO:0007669"/>
    <property type="project" value="InterPro"/>
</dbReference>
<keyword evidence="10 12" id="KW-0472">Membrane</keyword>
<dbReference type="SUPFAM" id="SSF158472">
    <property type="entry name" value="HAMP domain-like"/>
    <property type="match status" value="1"/>
</dbReference>
<dbReference type="Gene3D" id="6.10.340.10">
    <property type="match status" value="1"/>
</dbReference>
<evidence type="ECO:0000256" key="2">
    <source>
        <dbReference type="ARBA" id="ARBA00004651"/>
    </source>
</evidence>
<dbReference type="GO" id="GO:0005886">
    <property type="term" value="C:plasma membrane"/>
    <property type="evidence" value="ECO:0007669"/>
    <property type="project" value="UniProtKB-SubCell"/>
</dbReference>
<dbReference type="PRINTS" id="PR00344">
    <property type="entry name" value="BCTRLSENSOR"/>
</dbReference>
<dbReference type="InterPro" id="IPR033463">
    <property type="entry name" value="sCache_3"/>
</dbReference>
<keyword evidence="11" id="KW-0175">Coiled coil</keyword>
<keyword evidence="8" id="KW-0418">Kinase</keyword>
<evidence type="ECO:0000256" key="6">
    <source>
        <dbReference type="ARBA" id="ARBA00022679"/>
    </source>
</evidence>
<dbReference type="EC" id="2.7.13.3" evidence="3"/>
<evidence type="ECO:0000259" key="14">
    <source>
        <dbReference type="PROSITE" id="PS50885"/>
    </source>
</evidence>
<dbReference type="PROSITE" id="PS50109">
    <property type="entry name" value="HIS_KIN"/>
    <property type="match status" value="1"/>
</dbReference>
<dbReference type="Pfam" id="PF17202">
    <property type="entry name" value="sCache_3_3"/>
    <property type="match status" value="1"/>
</dbReference>
<evidence type="ECO:0000259" key="13">
    <source>
        <dbReference type="PROSITE" id="PS50109"/>
    </source>
</evidence>
<dbReference type="SUPFAM" id="SSF103190">
    <property type="entry name" value="Sensory domain-like"/>
    <property type="match status" value="1"/>
</dbReference>
<dbReference type="Pfam" id="PF00672">
    <property type="entry name" value="HAMP"/>
    <property type="match status" value="1"/>
</dbReference>
<gene>
    <name evidence="15" type="ORF">EUU22_20640</name>
</gene>
<dbReference type="AlphaFoldDB" id="A0A4Q2SH33"/>
<dbReference type="Pfam" id="PF00512">
    <property type="entry name" value="HisKA"/>
    <property type="match status" value="1"/>
</dbReference>
<keyword evidence="6" id="KW-0808">Transferase</keyword>
<evidence type="ECO:0000256" key="8">
    <source>
        <dbReference type="ARBA" id="ARBA00022777"/>
    </source>
</evidence>
<evidence type="ECO:0000256" key="5">
    <source>
        <dbReference type="ARBA" id="ARBA00022553"/>
    </source>
</evidence>
<reference evidence="15 16" key="1">
    <citation type="submission" date="2019-01" db="EMBL/GenBank/DDBJ databases">
        <authorList>
            <person name="Deng T."/>
        </authorList>
    </citation>
    <scope>NUCLEOTIDE SEQUENCE [LARGE SCALE GENOMIC DNA]</scope>
    <source>
        <strain evidence="15 16">F8825</strain>
    </source>
</reference>
<sequence length="674" mass="73252">MSKPTASVTPSVGGSSIRFRLLAIALLPTLVILPVLLAITMARWEAKFDALLTSKVNGDLTIAHQYLSRILENTGEHLKALTDSAGFRDIVVRDGTSTLPAFLEENRKRLGLDFLMVIGSGGPFSASPPLGAAAPIRSDWPVVQAALSGRASTAIDIFTNEELAAISSNLASQARLELVPTPNALPTDRTIENRGMVVHSASPAFVPGRGTVALVGGILLNQNLVFIDTINDLVYREASLPAGSRGTATLFLDDVRISTNVRLFENKRALGTRVSKAVREAVLDQGRVWLDSAFVVNDWYVSAYEPISDSYGKRVGMLYVGFLEAPFARAKMETLIGIGLAFLAVTGASVPIFLRWARGIFKPLERMTATIGRVEEGDLGARTGLARADDEIGRVAHHLDTLLDQVQQRDRELRAWNDELNARVAARTHELEVANRQLEATTKQLIMSEKLAAIGEITAGVAHEINNPIAVMQGNLDVVRSVLAAESKGVATEFRLIDEQIHRISQIVTRLLQFAKPEEYAGYVERHAVADVVSDCLPLVQHLLNKGAIAVSRKDAATRRILMNRTELQQVLVNLIVNAIHAMPDGGTLTLKSRDEDRERRRGVAIEVTDTGVGMAPDVLHRIFDPFFTTKRQDGTGLGLSISQTLVTRQGGSLTAESHLGEGTTFTIWLPEAD</sequence>
<feature type="domain" description="HAMP" evidence="14">
    <location>
        <begin position="358"/>
        <end position="411"/>
    </location>
</feature>
<evidence type="ECO:0000256" key="10">
    <source>
        <dbReference type="ARBA" id="ARBA00023136"/>
    </source>
</evidence>
<keyword evidence="9 12" id="KW-1133">Transmembrane helix</keyword>
<dbReference type="SMART" id="SM00387">
    <property type="entry name" value="HATPase_c"/>
    <property type="match status" value="1"/>
</dbReference>
<dbReference type="InterPro" id="IPR036097">
    <property type="entry name" value="HisK_dim/P_sf"/>
</dbReference>
<dbReference type="InterPro" id="IPR005467">
    <property type="entry name" value="His_kinase_dom"/>
</dbReference>
<protein>
    <recommendedName>
        <fullName evidence="3">histidine kinase</fullName>
        <ecNumber evidence="3">2.7.13.3</ecNumber>
    </recommendedName>
</protein>
<feature type="transmembrane region" description="Helical" evidence="12">
    <location>
        <begin position="21"/>
        <end position="44"/>
    </location>
</feature>
<feature type="domain" description="Histidine kinase" evidence="13">
    <location>
        <begin position="460"/>
        <end position="674"/>
    </location>
</feature>
<keyword evidence="7 12" id="KW-0812">Transmembrane</keyword>
<dbReference type="InterPro" id="IPR003661">
    <property type="entry name" value="HisK_dim/P_dom"/>
</dbReference>
<dbReference type="SUPFAM" id="SSF47384">
    <property type="entry name" value="Homodimeric domain of signal transducing histidine kinase"/>
    <property type="match status" value="1"/>
</dbReference>
<dbReference type="SUPFAM" id="SSF55874">
    <property type="entry name" value="ATPase domain of HSP90 chaperone/DNA topoisomerase II/histidine kinase"/>
    <property type="match status" value="1"/>
</dbReference>
<dbReference type="SMART" id="SM00304">
    <property type="entry name" value="HAMP"/>
    <property type="match status" value="1"/>
</dbReference>
<dbReference type="PANTHER" id="PTHR43065">
    <property type="entry name" value="SENSOR HISTIDINE KINASE"/>
    <property type="match status" value="1"/>
</dbReference>
<comment type="catalytic activity">
    <reaction evidence="1">
        <text>ATP + protein L-histidine = ADP + protein N-phospho-L-histidine.</text>
        <dbReference type="EC" id="2.7.13.3"/>
    </reaction>
</comment>
<dbReference type="CDD" id="cd00082">
    <property type="entry name" value="HisKA"/>
    <property type="match status" value="1"/>
</dbReference>
<accession>A0A4Q2SH33</accession>
<dbReference type="InterPro" id="IPR036890">
    <property type="entry name" value="HATPase_C_sf"/>
</dbReference>
<dbReference type="CDD" id="cd06225">
    <property type="entry name" value="HAMP"/>
    <property type="match status" value="1"/>
</dbReference>
<feature type="transmembrane region" description="Helical" evidence="12">
    <location>
        <begin position="335"/>
        <end position="357"/>
    </location>
</feature>